<dbReference type="STRING" id="917.SAMN05216326_12842"/>
<accession>A0A1H8IAN5</accession>
<evidence type="ECO:0000256" key="6">
    <source>
        <dbReference type="SAM" id="MobiDB-lite"/>
    </source>
</evidence>
<protein>
    <recommendedName>
        <fullName evidence="5">Probable glycine dehydrogenase (decarboxylating) subunit 2</fullName>
        <ecNumber evidence="5">1.4.4.2</ecNumber>
    </recommendedName>
    <alternativeName>
        <fullName evidence="5">Glycine cleavage system P-protein subunit 2</fullName>
    </alternativeName>
    <alternativeName>
        <fullName evidence="5">Glycine decarboxylase subunit 2</fullName>
    </alternativeName>
    <alternativeName>
        <fullName evidence="5">Glycine dehydrogenase (aminomethyl-transferring) subunit 2</fullName>
    </alternativeName>
</protein>
<evidence type="ECO:0000256" key="1">
    <source>
        <dbReference type="ARBA" id="ARBA00003788"/>
    </source>
</evidence>
<dbReference type="InterPro" id="IPR020581">
    <property type="entry name" value="GDC_P"/>
</dbReference>
<dbReference type="PANTHER" id="PTHR11773">
    <property type="entry name" value="GLYCINE DEHYDROGENASE, DECARBOXYLATING"/>
    <property type="match status" value="1"/>
</dbReference>
<comment type="subunit">
    <text evidence="5">The glycine cleavage system is composed of four proteins: P, T, L and H. In this organism, the P 'protein' is a heterodimer of two subunits.</text>
</comment>
<dbReference type="Pfam" id="PF21478">
    <property type="entry name" value="GcvP2_C"/>
    <property type="match status" value="1"/>
</dbReference>
<dbReference type="GO" id="GO:0005960">
    <property type="term" value="C:glycine cleavage complex"/>
    <property type="evidence" value="ECO:0007669"/>
    <property type="project" value="TreeGrafter"/>
</dbReference>
<comment type="catalytic activity">
    <reaction evidence="4 5">
        <text>N(6)-[(R)-lipoyl]-L-lysyl-[glycine-cleavage complex H protein] + glycine + H(+) = N(6)-[(R)-S(8)-aminomethyldihydrolipoyl]-L-lysyl-[glycine-cleavage complex H protein] + CO2</text>
        <dbReference type="Rhea" id="RHEA:24304"/>
        <dbReference type="Rhea" id="RHEA-COMP:10494"/>
        <dbReference type="Rhea" id="RHEA-COMP:10495"/>
        <dbReference type="ChEBI" id="CHEBI:15378"/>
        <dbReference type="ChEBI" id="CHEBI:16526"/>
        <dbReference type="ChEBI" id="CHEBI:57305"/>
        <dbReference type="ChEBI" id="CHEBI:83099"/>
        <dbReference type="ChEBI" id="CHEBI:83143"/>
        <dbReference type="EC" id="1.4.4.2"/>
    </reaction>
</comment>
<dbReference type="GO" id="GO:0004375">
    <property type="term" value="F:glycine dehydrogenase (decarboxylating) activity"/>
    <property type="evidence" value="ECO:0007669"/>
    <property type="project" value="UniProtKB-EC"/>
</dbReference>
<dbReference type="AlphaFoldDB" id="A0A1H8IAN5"/>
<dbReference type="GO" id="GO:0030170">
    <property type="term" value="F:pyridoxal phosphate binding"/>
    <property type="evidence" value="ECO:0007669"/>
    <property type="project" value="TreeGrafter"/>
</dbReference>
<evidence type="ECO:0000256" key="3">
    <source>
        <dbReference type="ARBA" id="ARBA00023002"/>
    </source>
</evidence>
<dbReference type="RefSeq" id="WP_090634500.1">
    <property type="nucleotide sequence ID" value="NZ_FOCP01000030.1"/>
</dbReference>
<dbReference type="Gene3D" id="3.90.1150.10">
    <property type="entry name" value="Aspartate Aminotransferase, domain 1"/>
    <property type="match status" value="1"/>
</dbReference>
<dbReference type="EC" id="1.4.4.2" evidence="5"/>
<dbReference type="InterPro" id="IPR015422">
    <property type="entry name" value="PyrdxlP-dep_Trfase_small"/>
</dbReference>
<sequence>MPEIDYRNSEKTVYELSAVGRGTNLMPECDVPKTALPGALLRKDTETIGLPGLSELDVVRHFIHLAQRNFSVDGGFYPLGSCTMKYNPKISEACARSEGFAQSHPLQPDETVQGNLKLMHDLQEWLKEIGGFAAVSLQPTAGAQGELTALLMMRAFFRNCGETGRTQILIPDSAHGTNPASTTMAGFETLEIPSDEHGNLDLAALNAACDDTVAGLMLTNPNTLGLFERDIETIVRCVHDCGGLVYGDGANMNALAGVVRPGDLGIDVMHYNLHKTFGTPHGGGGPGSGPLGAGEKLAAYLPGPLVRRIDNVEKPDPGYMLFIPEKTIGRMNSHFGSFGVFVRAYAYILQHGAEGLKQNALHAVLNANYLREKLRGVYPLSHDRTCMHEFVLQGKIEGSSVRAVDISKRLLDYGFHPPTIYFPLIVPEALMIEPTETESKQTLDAFAEAMKAIAQEAVDRPETLHTAPHTTPVGRLDEVRAARQLKLREDDRKVKDNLNKA</sequence>
<dbReference type="InterPro" id="IPR049316">
    <property type="entry name" value="GDC-P_C"/>
</dbReference>
<dbReference type="FunFam" id="3.90.1150.10:FF:000014">
    <property type="entry name" value="Probable glycine dehydrogenase (decarboxylating) subunit 2"/>
    <property type="match status" value="1"/>
</dbReference>
<feature type="modified residue" description="N6-(pyridoxal phosphate)lysine" evidence="5">
    <location>
        <position position="275"/>
    </location>
</feature>
<evidence type="ECO:0000256" key="2">
    <source>
        <dbReference type="ARBA" id="ARBA00022898"/>
    </source>
</evidence>
<dbReference type="InterPro" id="IPR023012">
    <property type="entry name" value="GcvPB"/>
</dbReference>
<dbReference type="InterPro" id="IPR015424">
    <property type="entry name" value="PyrdxlP-dep_Trfase"/>
</dbReference>
<dbReference type="GO" id="GO:0019464">
    <property type="term" value="P:glycine decarboxylation via glycine cleavage system"/>
    <property type="evidence" value="ECO:0007669"/>
    <property type="project" value="UniProtKB-UniRule"/>
</dbReference>
<comment type="function">
    <text evidence="1 5">The glycine cleavage system catalyzes the degradation of glycine. The P protein binds the alpha-amino group of glycine through its pyridoxal phosphate cofactor; CO(2) is released and the remaining methylamine moiety is then transferred to the lipoamide cofactor of the H protein.</text>
</comment>
<dbReference type="OrthoDB" id="9801272at2"/>
<dbReference type="Gene3D" id="6.20.440.10">
    <property type="match status" value="1"/>
</dbReference>
<dbReference type="Proteomes" id="UP000199459">
    <property type="component" value="Unassembled WGS sequence"/>
</dbReference>
<dbReference type="GO" id="GO:0005829">
    <property type="term" value="C:cytosol"/>
    <property type="evidence" value="ECO:0007669"/>
    <property type="project" value="TreeGrafter"/>
</dbReference>
<dbReference type="PANTHER" id="PTHR11773:SF1">
    <property type="entry name" value="GLYCINE DEHYDROGENASE (DECARBOXYLATING), MITOCHONDRIAL"/>
    <property type="match status" value="1"/>
</dbReference>
<evidence type="ECO:0000256" key="5">
    <source>
        <dbReference type="HAMAP-Rule" id="MF_00713"/>
    </source>
</evidence>
<dbReference type="FunFam" id="3.40.640.10:FF:000224">
    <property type="entry name" value="Probable glycine dehydrogenase (decarboxylating) subunit 2"/>
    <property type="match status" value="1"/>
</dbReference>
<dbReference type="HAMAP" id="MF_00713">
    <property type="entry name" value="GcvPB"/>
    <property type="match status" value="1"/>
</dbReference>
<dbReference type="EMBL" id="FOCP01000030">
    <property type="protein sequence ID" value="SEN65389.1"/>
    <property type="molecule type" value="Genomic_DNA"/>
</dbReference>
<feature type="domain" description="Glycine dehydrogenase C-terminal" evidence="7">
    <location>
        <begin position="362"/>
        <end position="458"/>
    </location>
</feature>
<feature type="region of interest" description="Disordered" evidence="6">
    <location>
        <begin position="459"/>
        <end position="478"/>
    </location>
</feature>
<gene>
    <name evidence="5" type="primary">gcvPB</name>
    <name evidence="8" type="ORF">SAMN05216325_13027</name>
</gene>
<evidence type="ECO:0000256" key="4">
    <source>
        <dbReference type="ARBA" id="ARBA00049026"/>
    </source>
</evidence>
<dbReference type="InterPro" id="IPR015421">
    <property type="entry name" value="PyrdxlP-dep_Trfase_major"/>
</dbReference>
<keyword evidence="3 5" id="KW-0560">Oxidoreductase</keyword>
<comment type="similarity">
    <text evidence="5">Belongs to the GcvP family. C-terminal subunit subfamily.</text>
</comment>
<name>A0A1H8IAN5_9PROT</name>
<keyword evidence="2 5" id="KW-0663">Pyridoxal phosphate</keyword>
<dbReference type="GO" id="GO:0016594">
    <property type="term" value="F:glycine binding"/>
    <property type="evidence" value="ECO:0007669"/>
    <property type="project" value="TreeGrafter"/>
</dbReference>
<dbReference type="Gene3D" id="3.40.640.10">
    <property type="entry name" value="Type I PLP-dependent aspartate aminotransferase-like (Major domain)"/>
    <property type="match status" value="1"/>
</dbReference>
<comment type="cofactor">
    <cofactor evidence="5">
        <name>pyridoxal 5'-phosphate</name>
        <dbReference type="ChEBI" id="CHEBI:597326"/>
    </cofactor>
</comment>
<dbReference type="NCBIfam" id="NF003346">
    <property type="entry name" value="PRK04366.1"/>
    <property type="match status" value="1"/>
</dbReference>
<dbReference type="SUPFAM" id="SSF53383">
    <property type="entry name" value="PLP-dependent transferases"/>
    <property type="match status" value="1"/>
</dbReference>
<evidence type="ECO:0000259" key="7">
    <source>
        <dbReference type="Pfam" id="PF21478"/>
    </source>
</evidence>
<organism evidence="8 9">
    <name type="scientific">Nitrosomonas marina</name>
    <dbReference type="NCBI Taxonomy" id="917"/>
    <lineage>
        <taxon>Bacteria</taxon>
        <taxon>Pseudomonadati</taxon>
        <taxon>Pseudomonadota</taxon>
        <taxon>Betaproteobacteria</taxon>
        <taxon>Nitrosomonadales</taxon>
        <taxon>Nitrosomonadaceae</taxon>
        <taxon>Nitrosomonas</taxon>
    </lineage>
</organism>
<proteinExistence type="inferred from homology"/>
<evidence type="ECO:0000313" key="9">
    <source>
        <dbReference type="Proteomes" id="UP000199459"/>
    </source>
</evidence>
<evidence type="ECO:0000313" key="8">
    <source>
        <dbReference type="EMBL" id="SEN65389.1"/>
    </source>
</evidence>
<reference evidence="8 9" key="1">
    <citation type="submission" date="2016-10" db="EMBL/GenBank/DDBJ databases">
        <authorList>
            <person name="de Groot N.N."/>
        </authorList>
    </citation>
    <scope>NUCLEOTIDE SEQUENCE [LARGE SCALE GENOMIC DNA]</scope>
    <source>
        <strain evidence="8 9">Nm22</strain>
    </source>
</reference>